<dbReference type="CDD" id="cd06225">
    <property type="entry name" value="HAMP"/>
    <property type="match status" value="1"/>
</dbReference>
<dbReference type="EMBL" id="AP017313">
    <property type="protein sequence ID" value="BAU52038.1"/>
    <property type="molecule type" value="Genomic_DNA"/>
</dbReference>
<keyword evidence="10" id="KW-0067">ATP-binding</keyword>
<sequence>MKIKNRLSLYFTSISAIVLLIVEVAICITYNSLVKSDFYDHLMVRAYIAAQRYLEADEISADSLSHVKLRYLQALPNEVIRFYNDKNRAAFINEKGQFWAPSLIDEVRKRKQIEFTERGRQNAGIYYYDNQGNFVILVSAVDVEGNKRTKDLVKSMAILLIGVTAGLFLISRWFAQKALQPIDKVIDQMRKVSAGNLSLRVDEGKGRDEISALAHNFNQLLEHLENAFELQQTFVINASHELRTPITTIIGEIEIALNKLRSHTEYEQVLQSVLTDAERLNGTITVLLELANVDMNYTQPALKPVAMDELIWELNDYWLAKKGKGMFNINILNLPEDPEKLQLLANKSLLAIAFNNIIGNAYKFSRNKPVQCDFYADDKEIVINITDTGIGILPEEIAKIFKSFYRGKNVEGYNGSGIGLYVTYKIISLFNGTIAVNSVPDRHTIVTIQFKR</sequence>
<keyword evidence="6 14" id="KW-0808">Transferase</keyword>
<dbReference type="InterPro" id="IPR036890">
    <property type="entry name" value="HATPase_C_sf"/>
</dbReference>
<dbReference type="Pfam" id="PF02518">
    <property type="entry name" value="HATPase_c"/>
    <property type="match status" value="1"/>
</dbReference>
<proteinExistence type="predicted"/>
<dbReference type="PROSITE" id="PS50109">
    <property type="entry name" value="HIS_KIN"/>
    <property type="match status" value="1"/>
</dbReference>
<evidence type="ECO:0000256" key="3">
    <source>
        <dbReference type="ARBA" id="ARBA00012438"/>
    </source>
</evidence>
<evidence type="ECO:0000256" key="4">
    <source>
        <dbReference type="ARBA" id="ARBA00022475"/>
    </source>
</evidence>
<evidence type="ECO:0000256" key="11">
    <source>
        <dbReference type="ARBA" id="ARBA00022989"/>
    </source>
</evidence>
<dbReference type="EC" id="2.7.13.3" evidence="3"/>
<dbReference type="PRINTS" id="PR00344">
    <property type="entry name" value="BCTRLSENSOR"/>
</dbReference>
<dbReference type="SUPFAM" id="SSF158472">
    <property type="entry name" value="HAMP domain-like"/>
    <property type="match status" value="1"/>
</dbReference>
<dbReference type="Pfam" id="PF00672">
    <property type="entry name" value="HAMP"/>
    <property type="match status" value="1"/>
</dbReference>
<keyword evidence="13" id="KW-0472">Membrane</keyword>
<evidence type="ECO:0000256" key="6">
    <source>
        <dbReference type="ARBA" id="ARBA00022679"/>
    </source>
</evidence>
<keyword evidence="12" id="KW-0902">Two-component regulatory system</keyword>
<dbReference type="InterPro" id="IPR004358">
    <property type="entry name" value="Sig_transdc_His_kin-like_C"/>
</dbReference>
<name>A0A110AZQ0_9SPHI</name>
<keyword evidence="7" id="KW-0812">Transmembrane</keyword>
<protein>
    <recommendedName>
        <fullName evidence="3">histidine kinase</fullName>
        <ecNumber evidence="3">2.7.13.3</ecNumber>
    </recommendedName>
</protein>
<evidence type="ECO:0000256" key="13">
    <source>
        <dbReference type="ARBA" id="ARBA00023136"/>
    </source>
</evidence>
<evidence type="ECO:0000256" key="8">
    <source>
        <dbReference type="ARBA" id="ARBA00022741"/>
    </source>
</evidence>
<evidence type="ECO:0000313" key="15">
    <source>
        <dbReference type="Proteomes" id="UP000218263"/>
    </source>
</evidence>
<gene>
    <name evidence="14" type="primary">cusS</name>
    <name evidence="14" type="ORF">MgSA37_00188</name>
</gene>
<dbReference type="Proteomes" id="UP000218263">
    <property type="component" value="Chromosome"/>
</dbReference>
<dbReference type="InterPro" id="IPR003594">
    <property type="entry name" value="HATPase_dom"/>
</dbReference>
<comment type="catalytic activity">
    <reaction evidence="1">
        <text>ATP + protein L-histidine = ADP + protein N-phospho-L-histidine.</text>
        <dbReference type="EC" id="2.7.13.3"/>
    </reaction>
</comment>
<comment type="subcellular location">
    <subcellularLocation>
        <location evidence="2">Cell membrane</location>
        <topology evidence="2">Multi-pass membrane protein</topology>
    </subcellularLocation>
</comment>
<dbReference type="OrthoDB" id="594725at2"/>
<evidence type="ECO:0000256" key="9">
    <source>
        <dbReference type="ARBA" id="ARBA00022777"/>
    </source>
</evidence>
<keyword evidence="4" id="KW-1003">Cell membrane</keyword>
<dbReference type="GO" id="GO:0005886">
    <property type="term" value="C:plasma membrane"/>
    <property type="evidence" value="ECO:0007669"/>
    <property type="project" value="UniProtKB-SubCell"/>
</dbReference>
<dbReference type="Pfam" id="PF00512">
    <property type="entry name" value="HisKA"/>
    <property type="match status" value="1"/>
</dbReference>
<dbReference type="Gene3D" id="1.10.287.130">
    <property type="match status" value="1"/>
</dbReference>
<accession>A0A110AZQ0</accession>
<dbReference type="PANTHER" id="PTHR45528:SF1">
    <property type="entry name" value="SENSOR HISTIDINE KINASE CPXA"/>
    <property type="match status" value="1"/>
</dbReference>
<reference evidence="14 15" key="1">
    <citation type="submission" date="2015-12" db="EMBL/GenBank/DDBJ databases">
        <title>Genome sequence of Mucilaginibacter gotjawali.</title>
        <authorList>
            <person name="Lee J.S."/>
            <person name="Lee K.C."/>
            <person name="Kim K.K."/>
            <person name="Lee B.W."/>
        </authorList>
    </citation>
    <scope>NUCLEOTIDE SEQUENCE [LARGE SCALE GENOMIC DNA]</scope>
    <source>
        <strain evidence="14 15">SA3-7</strain>
    </source>
</reference>
<keyword evidence="8" id="KW-0547">Nucleotide-binding</keyword>
<dbReference type="GO" id="GO:0000155">
    <property type="term" value="F:phosphorelay sensor kinase activity"/>
    <property type="evidence" value="ECO:0007669"/>
    <property type="project" value="InterPro"/>
</dbReference>
<evidence type="ECO:0000313" key="14">
    <source>
        <dbReference type="EMBL" id="BAU52038.1"/>
    </source>
</evidence>
<dbReference type="Gene3D" id="3.30.565.10">
    <property type="entry name" value="Histidine kinase-like ATPase, C-terminal domain"/>
    <property type="match status" value="1"/>
</dbReference>
<dbReference type="SMART" id="SM00387">
    <property type="entry name" value="HATPase_c"/>
    <property type="match status" value="1"/>
</dbReference>
<organism evidence="14 15">
    <name type="scientific">Mucilaginibacter gotjawali</name>
    <dbReference type="NCBI Taxonomy" id="1550579"/>
    <lineage>
        <taxon>Bacteria</taxon>
        <taxon>Pseudomonadati</taxon>
        <taxon>Bacteroidota</taxon>
        <taxon>Sphingobacteriia</taxon>
        <taxon>Sphingobacteriales</taxon>
        <taxon>Sphingobacteriaceae</taxon>
        <taxon>Mucilaginibacter</taxon>
    </lineage>
</organism>
<dbReference type="PANTHER" id="PTHR45528">
    <property type="entry name" value="SENSOR HISTIDINE KINASE CPXA"/>
    <property type="match status" value="1"/>
</dbReference>
<keyword evidence="15" id="KW-1185">Reference proteome</keyword>
<dbReference type="GO" id="GO:0005524">
    <property type="term" value="F:ATP binding"/>
    <property type="evidence" value="ECO:0007669"/>
    <property type="project" value="UniProtKB-KW"/>
</dbReference>
<dbReference type="InterPro" id="IPR003660">
    <property type="entry name" value="HAMP_dom"/>
</dbReference>
<dbReference type="KEGG" id="mgot:MgSA37_00188"/>
<keyword evidence="11" id="KW-1133">Transmembrane helix</keyword>
<dbReference type="AlphaFoldDB" id="A0A110AZQ0"/>
<evidence type="ECO:0000256" key="7">
    <source>
        <dbReference type="ARBA" id="ARBA00022692"/>
    </source>
</evidence>
<dbReference type="InterPro" id="IPR050398">
    <property type="entry name" value="HssS/ArlS-like"/>
</dbReference>
<dbReference type="Gene3D" id="6.10.340.10">
    <property type="match status" value="1"/>
</dbReference>
<evidence type="ECO:0000256" key="1">
    <source>
        <dbReference type="ARBA" id="ARBA00000085"/>
    </source>
</evidence>
<dbReference type="SUPFAM" id="SSF55874">
    <property type="entry name" value="ATPase domain of HSP90 chaperone/DNA topoisomerase II/histidine kinase"/>
    <property type="match status" value="1"/>
</dbReference>
<evidence type="ECO:0000256" key="5">
    <source>
        <dbReference type="ARBA" id="ARBA00022553"/>
    </source>
</evidence>
<dbReference type="SMART" id="SM00304">
    <property type="entry name" value="HAMP"/>
    <property type="match status" value="1"/>
</dbReference>
<keyword evidence="9 14" id="KW-0418">Kinase</keyword>
<dbReference type="InterPro" id="IPR003661">
    <property type="entry name" value="HisK_dim/P_dom"/>
</dbReference>
<dbReference type="SUPFAM" id="SSF47384">
    <property type="entry name" value="Homodimeric domain of signal transducing histidine kinase"/>
    <property type="match status" value="1"/>
</dbReference>
<dbReference type="InterPro" id="IPR036097">
    <property type="entry name" value="HisK_dim/P_sf"/>
</dbReference>
<dbReference type="InterPro" id="IPR005467">
    <property type="entry name" value="His_kinase_dom"/>
</dbReference>
<keyword evidence="5" id="KW-0597">Phosphoprotein</keyword>
<evidence type="ECO:0000256" key="10">
    <source>
        <dbReference type="ARBA" id="ARBA00022840"/>
    </source>
</evidence>
<dbReference type="RefSeq" id="WP_096349403.1">
    <property type="nucleotide sequence ID" value="NZ_AP017313.1"/>
</dbReference>
<dbReference type="CDD" id="cd00082">
    <property type="entry name" value="HisKA"/>
    <property type="match status" value="1"/>
</dbReference>
<evidence type="ECO:0000256" key="2">
    <source>
        <dbReference type="ARBA" id="ARBA00004651"/>
    </source>
</evidence>
<dbReference type="SMART" id="SM00388">
    <property type="entry name" value="HisKA"/>
    <property type="match status" value="1"/>
</dbReference>
<dbReference type="PROSITE" id="PS50885">
    <property type="entry name" value="HAMP"/>
    <property type="match status" value="1"/>
</dbReference>
<evidence type="ECO:0000256" key="12">
    <source>
        <dbReference type="ARBA" id="ARBA00023012"/>
    </source>
</evidence>